<dbReference type="PROSITE" id="PS01124">
    <property type="entry name" value="HTH_ARAC_FAMILY_2"/>
    <property type="match status" value="1"/>
</dbReference>
<dbReference type="SMART" id="SM00342">
    <property type="entry name" value="HTH_ARAC"/>
    <property type="match status" value="1"/>
</dbReference>
<keyword evidence="1" id="KW-0805">Transcription regulation</keyword>
<dbReference type="PANTHER" id="PTHR47894">
    <property type="entry name" value="HTH-TYPE TRANSCRIPTIONAL REGULATOR GADX"/>
    <property type="match status" value="1"/>
</dbReference>
<sequence>MVSGTISRIFSDQVLAYLRTLDEEVSDDLLPEPGEAVQYLEDGSYLYLSDFYQFLNRVETLTGNPDFGWDIYKDFDFRNMGIMGYAIVNSTRLKDAISVTCDYVQLVQSHTEVFLRPSLHHPDCMDLCYRVNSEGLASTHDTHMSLGFFIRLIQYLCNPDWSPVLIGLTHSERKQDISEKTQSLLLAEQPFNFVTIENHILEAQIAASDQRLYDIMCSNLNEKIDQQSETLSFFQELEDVIFQLLSDEECGIDKAAEHMCMSRRTLQRRLADHDVSFSYLVDNVRRHFACQLLHEASISMIDIALTLGYSELAAFNRAFKRWHGITPTQYRELFFPK</sequence>
<dbReference type="GO" id="GO:0005829">
    <property type="term" value="C:cytosol"/>
    <property type="evidence" value="ECO:0007669"/>
    <property type="project" value="TreeGrafter"/>
</dbReference>
<dbReference type="Proteomes" id="UP000018211">
    <property type="component" value="Unassembled WGS sequence"/>
</dbReference>
<dbReference type="GO" id="GO:0000976">
    <property type="term" value="F:transcription cis-regulatory region binding"/>
    <property type="evidence" value="ECO:0007669"/>
    <property type="project" value="TreeGrafter"/>
</dbReference>
<dbReference type="Pfam" id="PF12625">
    <property type="entry name" value="Arabinose_bd"/>
    <property type="match status" value="1"/>
</dbReference>
<dbReference type="InterPro" id="IPR018060">
    <property type="entry name" value="HTH_AraC"/>
</dbReference>
<accession>A0AAV2VJM5</accession>
<keyword evidence="3" id="KW-0804">Transcription</keyword>
<dbReference type="RefSeq" id="WP_022610565.1">
    <property type="nucleotide sequence ID" value="NZ_LK391965.1"/>
</dbReference>
<dbReference type="AlphaFoldDB" id="A0AAV2VJM5"/>
<evidence type="ECO:0000256" key="1">
    <source>
        <dbReference type="ARBA" id="ARBA00023015"/>
    </source>
</evidence>
<evidence type="ECO:0000313" key="6">
    <source>
        <dbReference type="Proteomes" id="UP000018211"/>
    </source>
</evidence>
<dbReference type="InterPro" id="IPR020449">
    <property type="entry name" value="Tscrpt_reg_AraC-type_HTH"/>
</dbReference>
<gene>
    <name evidence="5" type="ORF">VIBNISOn1_1280025</name>
</gene>
<evidence type="ECO:0000256" key="2">
    <source>
        <dbReference type="ARBA" id="ARBA00023125"/>
    </source>
</evidence>
<dbReference type="Gene3D" id="1.10.10.60">
    <property type="entry name" value="Homeodomain-like"/>
    <property type="match status" value="1"/>
</dbReference>
<organism evidence="5 6">
    <name type="scientific">Vibrio nigripulchritudo SOn1</name>
    <dbReference type="NCBI Taxonomy" id="1238450"/>
    <lineage>
        <taxon>Bacteria</taxon>
        <taxon>Pseudomonadati</taxon>
        <taxon>Pseudomonadota</taxon>
        <taxon>Gammaproteobacteria</taxon>
        <taxon>Vibrionales</taxon>
        <taxon>Vibrionaceae</taxon>
        <taxon>Vibrio</taxon>
    </lineage>
</organism>
<keyword evidence="2 5" id="KW-0238">DNA-binding</keyword>
<dbReference type="GO" id="GO:0003700">
    <property type="term" value="F:DNA-binding transcription factor activity"/>
    <property type="evidence" value="ECO:0007669"/>
    <property type="project" value="InterPro"/>
</dbReference>
<proteinExistence type="predicted"/>
<name>A0AAV2VJM5_9VIBR</name>
<dbReference type="InterPro" id="IPR009057">
    <property type="entry name" value="Homeodomain-like_sf"/>
</dbReference>
<dbReference type="PANTHER" id="PTHR47894:SF4">
    <property type="entry name" value="HTH-TYPE TRANSCRIPTIONAL REGULATOR GADX"/>
    <property type="match status" value="1"/>
</dbReference>
<dbReference type="EMBL" id="CAOF01000033">
    <property type="protein sequence ID" value="CCO44880.1"/>
    <property type="molecule type" value="Genomic_DNA"/>
</dbReference>
<protein>
    <submittedName>
        <fullName evidence="5">AraC-type DNA-binding domain-containing protein</fullName>
    </submittedName>
</protein>
<dbReference type="SUPFAM" id="SSF46689">
    <property type="entry name" value="Homeodomain-like"/>
    <property type="match status" value="1"/>
</dbReference>
<evidence type="ECO:0000313" key="5">
    <source>
        <dbReference type="EMBL" id="CCO44880.1"/>
    </source>
</evidence>
<dbReference type="Pfam" id="PF12833">
    <property type="entry name" value="HTH_18"/>
    <property type="match status" value="1"/>
</dbReference>
<evidence type="ECO:0000259" key="4">
    <source>
        <dbReference type="PROSITE" id="PS01124"/>
    </source>
</evidence>
<reference evidence="5 6" key="1">
    <citation type="journal article" date="2013" name="ISME J.">
        <title>Comparative genomics of pathogenic lineages of Vibrio nigripulchritudo identifies virulence-associated traits.</title>
        <authorList>
            <person name="Goudenege D."/>
            <person name="Labreuche Y."/>
            <person name="Krin E."/>
            <person name="Ansquer D."/>
            <person name="Mangenot S."/>
            <person name="Calteau A."/>
            <person name="Medigue C."/>
            <person name="Mazel D."/>
            <person name="Polz M.F."/>
            <person name="Le Roux F."/>
        </authorList>
    </citation>
    <scope>NUCLEOTIDE SEQUENCE [LARGE SCALE GENOMIC DNA]</scope>
    <source>
        <strain evidence="5 6">SOn1</strain>
    </source>
</reference>
<evidence type="ECO:0000256" key="3">
    <source>
        <dbReference type="ARBA" id="ARBA00023163"/>
    </source>
</evidence>
<feature type="domain" description="HTH araC/xylS-type" evidence="4">
    <location>
        <begin position="235"/>
        <end position="333"/>
    </location>
</feature>
<comment type="caution">
    <text evidence="5">The sequence shown here is derived from an EMBL/GenBank/DDBJ whole genome shotgun (WGS) entry which is preliminary data.</text>
</comment>
<dbReference type="InterPro" id="IPR032687">
    <property type="entry name" value="AraC-type_N"/>
</dbReference>
<dbReference type="PRINTS" id="PR00032">
    <property type="entry name" value="HTHARAC"/>
</dbReference>